<dbReference type="UniPathway" id="UPA00053">
    <property type="reaction ID" value="UER00085"/>
</dbReference>
<keyword evidence="10 21" id="KW-0547">Nucleotide-binding</keyword>
<dbReference type="OrthoDB" id="197068at2759"/>
<comment type="similarity">
    <text evidence="21 22">In the 4th section; belongs to the type-I 3-dehydroquinase family.</text>
</comment>
<comment type="cofactor">
    <cofactor evidence="21 22">
        <name>Zn(2+)</name>
        <dbReference type="ChEBI" id="CHEBI:29105"/>
    </cofactor>
    <text evidence="21 22">Binds 2 Zn(2+) ions per subunit.</text>
</comment>
<feature type="binding site" evidence="21">
    <location>
        <position position="288"/>
    </location>
    <ligand>
        <name>Zn(2+)</name>
        <dbReference type="ChEBI" id="CHEBI:29105"/>
        <note>catalytic</note>
    </ligand>
</feature>
<dbReference type="Gene3D" id="3.40.50.10860">
    <property type="entry name" value="Leucine Dehydrogenase, chain A, domain 1"/>
    <property type="match status" value="1"/>
</dbReference>
<dbReference type="HAMAP" id="MF_00109">
    <property type="entry name" value="Shikimate_kinase"/>
    <property type="match status" value="1"/>
</dbReference>
<dbReference type="NCBIfam" id="TIGR01809">
    <property type="entry name" value="Shik-DH-AROM"/>
    <property type="match status" value="1"/>
</dbReference>
<evidence type="ECO:0000256" key="21">
    <source>
        <dbReference type="HAMAP-Rule" id="MF_03143"/>
    </source>
</evidence>
<dbReference type="EC" id="2.5.1.19" evidence="21"/>
<evidence type="ECO:0000256" key="11">
    <source>
        <dbReference type="ARBA" id="ARBA00022777"/>
    </source>
</evidence>
<dbReference type="InterPro" id="IPR056179">
    <property type="entry name" value="DHQS_C"/>
</dbReference>
<keyword evidence="18 21" id="KW-0511">Multifunctional enzyme</keyword>
<feature type="binding site" evidence="21">
    <location>
        <position position="195"/>
    </location>
    <ligand>
        <name>Zn(2+)</name>
        <dbReference type="ChEBI" id="CHEBI:29105"/>
        <note>catalytic</note>
    </ligand>
</feature>
<dbReference type="InterPro" id="IPR030960">
    <property type="entry name" value="DHQS/DOIS_N"/>
</dbReference>
<reference evidence="28" key="1">
    <citation type="submission" date="2020-10" db="EMBL/GenBank/DDBJ databases">
        <authorList>
            <person name="Roach M.J.R."/>
        </authorList>
    </citation>
    <scope>NUCLEOTIDE SEQUENCE</scope>
    <source>
        <strain evidence="28">CBS 1945</strain>
    </source>
</reference>
<evidence type="ECO:0000256" key="22">
    <source>
        <dbReference type="PIRNR" id="PIRNR000514"/>
    </source>
</evidence>
<keyword evidence="29" id="KW-1185">Reference proteome</keyword>
<dbReference type="InterPro" id="IPR023193">
    <property type="entry name" value="EPSP_synthase_CS"/>
</dbReference>
<dbReference type="GO" id="GO:0008652">
    <property type="term" value="P:amino acid biosynthetic process"/>
    <property type="evidence" value="ECO:0007669"/>
    <property type="project" value="UniProtKB-KW"/>
</dbReference>
<keyword evidence="9 21" id="KW-0479">Metal-binding</keyword>
<name>A0A875RWR7_EENNA</name>
<dbReference type="CDD" id="cd00502">
    <property type="entry name" value="DHQase_I"/>
    <property type="match status" value="1"/>
</dbReference>
<organism evidence="28 29">
    <name type="scientific">Eeniella nana</name>
    <name type="common">Yeast</name>
    <name type="synonym">Brettanomyces nanus</name>
    <dbReference type="NCBI Taxonomy" id="13502"/>
    <lineage>
        <taxon>Eukaryota</taxon>
        <taxon>Fungi</taxon>
        <taxon>Dikarya</taxon>
        <taxon>Ascomycota</taxon>
        <taxon>Saccharomycotina</taxon>
        <taxon>Pichiomycetes</taxon>
        <taxon>Pichiales</taxon>
        <taxon>Pichiaceae</taxon>
        <taxon>Brettanomyces</taxon>
    </lineage>
</organism>
<evidence type="ECO:0000256" key="7">
    <source>
        <dbReference type="ARBA" id="ARBA00022605"/>
    </source>
</evidence>
<evidence type="ECO:0000256" key="8">
    <source>
        <dbReference type="ARBA" id="ARBA00022679"/>
    </source>
</evidence>
<keyword evidence="14 21" id="KW-0521">NADP</keyword>
<evidence type="ECO:0000259" key="23">
    <source>
        <dbReference type="Pfam" id="PF00275"/>
    </source>
</evidence>
<feature type="region of interest" description="3-dehydroquinate synthase" evidence="21">
    <location>
        <begin position="1"/>
        <end position="385"/>
    </location>
</feature>
<evidence type="ECO:0000259" key="25">
    <source>
        <dbReference type="Pfam" id="PF01761"/>
    </source>
</evidence>
<feature type="active site" description="Schiff-base intermediate with substrate; for 3-dehydroquinate dehydratase activity" evidence="21">
    <location>
        <position position="1199"/>
    </location>
</feature>
<dbReference type="InterPro" id="IPR010110">
    <property type="entry name" value="Shikimate_DH_AroM-type"/>
</dbReference>
<feature type="binding site" evidence="21">
    <location>
        <position position="163"/>
    </location>
    <ligand>
        <name>7-phospho-2-dehydro-3-deoxy-D-arabino-heptonate</name>
        <dbReference type="ChEBI" id="CHEBI:58394"/>
    </ligand>
</feature>
<comment type="pathway">
    <text evidence="21 22">Metabolic intermediate biosynthesis; chorismate biosynthesis; chorismate from D-erythrose 4-phosphate and phosphoenolpyruvate: step 4/7.</text>
</comment>
<evidence type="ECO:0000256" key="9">
    <source>
        <dbReference type="ARBA" id="ARBA00022723"/>
    </source>
</evidence>
<dbReference type="CDD" id="cd01065">
    <property type="entry name" value="NAD_bind_Shikimate_DH"/>
    <property type="match status" value="1"/>
</dbReference>
<evidence type="ECO:0000313" key="29">
    <source>
        <dbReference type="Proteomes" id="UP000662931"/>
    </source>
</evidence>
<dbReference type="PRINTS" id="PR01100">
    <property type="entry name" value="SHIKIMTKNASE"/>
</dbReference>
<dbReference type="Gene3D" id="3.20.20.70">
    <property type="entry name" value="Aldolase class I"/>
    <property type="match status" value="1"/>
</dbReference>
<evidence type="ECO:0000256" key="18">
    <source>
        <dbReference type="ARBA" id="ARBA00023268"/>
    </source>
</evidence>
<feature type="binding site" evidence="21">
    <location>
        <position position="357"/>
    </location>
    <ligand>
        <name>7-phospho-2-dehydro-3-deoxy-D-arabino-heptonate</name>
        <dbReference type="ChEBI" id="CHEBI:58394"/>
    </ligand>
</feature>
<dbReference type="GO" id="GO:0003866">
    <property type="term" value="F:3-phosphoshikimate 1-carboxyvinyltransferase activity"/>
    <property type="evidence" value="ECO:0007669"/>
    <property type="project" value="UniProtKB-UniRule"/>
</dbReference>
<dbReference type="EC" id="4.2.1.10" evidence="21"/>
<dbReference type="Gene3D" id="3.65.10.10">
    <property type="entry name" value="Enolpyruvate transferase domain"/>
    <property type="match status" value="2"/>
</dbReference>
<comment type="similarity">
    <text evidence="21 22">In the C-terminal section; belongs to the shikimate dehydrogenase family.</text>
</comment>
<dbReference type="InterPro" id="IPR001381">
    <property type="entry name" value="DHquinase_I"/>
</dbReference>
<feature type="active site" description="Proton acceptor; for 3-dehydroquinate dehydratase activity" evidence="21">
    <location>
        <position position="1170"/>
    </location>
</feature>
<feature type="active site" description="Proton acceptor; for 3-dehydroquinate synthase activity" evidence="21">
    <location>
        <position position="276"/>
    </location>
</feature>
<feature type="domain" description="3-dehydroquinate synthase N-terminal" evidence="25">
    <location>
        <begin position="78"/>
        <end position="190"/>
    </location>
</feature>
<dbReference type="Gene3D" id="1.20.1090.10">
    <property type="entry name" value="Dehydroquinate synthase-like - alpha domain"/>
    <property type="match status" value="1"/>
</dbReference>
<dbReference type="GO" id="GO:0005524">
    <property type="term" value="F:ATP binding"/>
    <property type="evidence" value="ECO:0007669"/>
    <property type="project" value="UniProtKB-UniRule"/>
</dbReference>
<dbReference type="GO" id="GO:0046872">
    <property type="term" value="F:metal ion binding"/>
    <property type="evidence" value="ECO:0007669"/>
    <property type="project" value="UniProtKB-UniRule"/>
</dbReference>
<dbReference type="Pfam" id="PF01488">
    <property type="entry name" value="Shikimate_DH"/>
    <property type="match status" value="1"/>
</dbReference>
<feature type="domain" description="Shikimate dehydrogenase substrate binding N-terminal" evidence="26">
    <location>
        <begin position="1283"/>
        <end position="1364"/>
    </location>
</feature>
<comment type="similarity">
    <text evidence="21 22">In the 2nd section; belongs to the EPSP synthase family.</text>
</comment>
<dbReference type="GO" id="GO:0005737">
    <property type="term" value="C:cytoplasm"/>
    <property type="evidence" value="ECO:0007669"/>
    <property type="project" value="UniProtKB-SubCell"/>
</dbReference>
<evidence type="ECO:0000256" key="6">
    <source>
        <dbReference type="ARBA" id="ARBA00022490"/>
    </source>
</evidence>
<dbReference type="GO" id="GO:0009073">
    <property type="term" value="P:aromatic amino acid family biosynthetic process"/>
    <property type="evidence" value="ECO:0007669"/>
    <property type="project" value="UniProtKB-UniRule"/>
</dbReference>
<dbReference type="InterPro" id="IPR036291">
    <property type="entry name" value="NAD(P)-bd_dom_sf"/>
</dbReference>
<dbReference type="SUPFAM" id="SSF55205">
    <property type="entry name" value="EPT/RTPC-like"/>
    <property type="match status" value="1"/>
</dbReference>
<dbReference type="Pfam" id="PF01761">
    <property type="entry name" value="DHQ_synthase"/>
    <property type="match status" value="1"/>
</dbReference>
<evidence type="ECO:0000256" key="16">
    <source>
        <dbReference type="ARBA" id="ARBA00023141"/>
    </source>
</evidence>
<comment type="catalytic activity">
    <reaction evidence="21 22">
        <text>shikimate + NADP(+) = 3-dehydroshikimate + NADPH + H(+)</text>
        <dbReference type="Rhea" id="RHEA:17737"/>
        <dbReference type="ChEBI" id="CHEBI:15378"/>
        <dbReference type="ChEBI" id="CHEBI:16630"/>
        <dbReference type="ChEBI" id="CHEBI:36208"/>
        <dbReference type="ChEBI" id="CHEBI:57783"/>
        <dbReference type="ChEBI" id="CHEBI:58349"/>
        <dbReference type="EC" id="1.1.1.25"/>
    </reaction>
</comment>
<dbReference type="InterPro" id="IPR001986">
    <property type="entry name" value="Enolpyruvate_Tfrase_dom"/>
</dbReference>
<dbReference type="InterPro" id="IPR013785">
    <property type="entry name" value="Aldolase_TIM"/>
</dbReference>
<dbReference type="Pfam" id="PF24621">
    <property type="entry name" value="DHQS_C"/>
    <property type="match status" value="1"/>
</dbReference>
<comment type="catalytic activity">
    <reaction evidence="21 22">
        <text>7-phospho-2-dehydro-3-deoxy-D-arabino-heptonate = 3-dehydroquinate + phosphate</text>
        <dbReference type="Rhea" id="RHEA:21968"/>
        <dbReference type="ChEBI" id="CHEBI:32364"/>
        <dbReference type="ChEBI" id="CHEBI:43474"/>
        <dbReference type="ChEBI" id="CHEBI:58394"/>
        <dbReference type="EC" id="4.2.3.4"/>
    </reaction>
</comment>
<dbReference type="InterPro" id="IPR016037">
    <property type="entry name" value="DHQ_synth_AroB"/>
</dbReference>
<dbReference type="InterPro" id="IPR027417">
    <property type="entry name" value="P-loop_NTPase"/>
</dbReference>
<dbReference type="RefSeq" id="XP_038780022.1">
    <property type="nucleotide sequence ID" value="XM_038924094.1"/>
</dbReference>
<comment type="similarity">
    <text evidence="22">In the N-terminal section; belongs to the dehydroquinate synthase family.</text>
</comment>
<evidence type="ECO:0000256" key="13">
    <source>
        <dbReference type="ARBA" id="ARBA00022840"/>
    </source>
</evidence>
<dbReference type="Pfam" id="PF01202">
    <property type="entry name" value="SKI"/>
    <property type="match status" value="1"/>
</dbReference>
<evidence type="ECO:0000256" key="15">
    <source>
        <dbReference type="ARBA" id="ARBA00023002"/>
    </source>
</evidence>
<feature type="domain" description="Enolpyruvate transferase" evidence="23">
    <location>
        <begin position="409"/>
        <end position="834"/>
    </location>
</feature>
<evidence type="ECO:0000256" key="17">
    <source>
        <dbReference type="ARBA" id="ARBA00023239"/>
    </source>
</evidence>
<dbReference type="Pfam" id="PF00275">
    <property type="entry name" value="EPSP_synthase"/>
    <property type="match status" value="1"/>
</dbReference>
<comment type="caution">
    <text evidence="21">Lacks conserved residue(s) required for the propagation of feature annotation.</text>
</comment>
<comment type="subunit">
    <text evidence="21 22">Homodimer.</text>
</comment>
<dbReference type="SUPFAM" id="SSF51569">
    <property type="entry name" value="Aldolase"/>
    <property type="match status" value="1"/>
</dbReference>
<comment type="pathway">
    <text evidence="2 21 22">Metabolic intermediate biosynthesis; chorismate biosynthesis; chorismate from D-erythrose 4-phosphate and phosphoenolpyruvate: step 6/7.</text>
</comment>
<dbReference type="FunFam" id="1.20.1090.10:FF:000007">
    <property type="entry name" value="Pentafunctional AROM polypeptide"/>
    <property type="match status" value="1"/>
</dbReference>
<dbReference type="CDD" id="cd01556">
    <property type="entry name" value="EPSP_synthase"/>
    <property type="match status" value="1"/>
</dbReference>
<evidence type="ECO:0000256" key="3">
    <source>
        <dbReference type="ARBA" id="ARBA00006477"/>
    </source>
</evidence>
<dbReference type="EC" id="2.7.1.71" evidence="21"/>
<dbReference type="FunFam" id="3.40.50.300:FF:001256">
    <property type="entry name" value="Pentafunctional AROM polypeptide"/>
    <property type="match status" value="1"/>
</dbReference>
<dbReference type="GO" id="GO:0004765">
    <property type="term" value="F:shikimate kinase activity"/>
    <property type="evidence" value="ECO:0007669"/>
    <property type="project" value="UniProtKB-UniRule"/>
</dbReference>
<evidence type="ECO:0000256" key="4">
    <source>
        <dbReference type="ARBA" id="ARBA00009349"/>
    </source>
</evidence>
<comment type="similarity">
    <text evidence="21 22">In the 3rd section; belongs to the shikimate kinase family.</text>
</comment>
<evidence type="ECO:0000256" key="2">
    <source>
        <dbReference type="ARBA" id="ARBA00004811"/>
    </source>
</evidence>
<dbReference type="EC" id="1.1.1.25" evidence="21"/>
<dbReference type="PANTHER" id="PTHR21090:SF5">
    <property type="entry name" value="PENTAFUNCTIONAL AROM POLYPEPTIDE"/>
    <property type="match status" value="1"/>
</dbReference>
<feature type="active site" description="Proton acceptor; for 3-dehydroquinate synthase activity" evidence="21">
    <location>
        <position position="261"/>
    </location>
</feature>
<dbReference type="HAMAP" id="MF_03143">
    <property type="entry name" value="Pentafunct_AroM"/>
    <property type="match status" value="1"/>
</dbReference>
<feature type="binding site" evidence="21">
    <location>
        <position position="131"/>
    </location>
    <ligand>
        <name>7-phospho-2-dehydro-3-deoxy-D-arabino-heptonate</name>
        <dbReference type="ChEBI" id="CHEBI:58394"/>
    </ligand>
</feature>
<feature type="binding site" evidence="21">
    <location>
        <position position="153"/>
    </location>
    <ligand>
        <name>7-phospho-2-dehydro-3-deoxy-D-arabino-heptonate</name>
        <dbReference type="ChEBI" id="CHEBI:58394"/>
    </ligand>
</feature>
<dbReference type="InterPro" id="IPR046346">
    <property type="entry name" value="Aminoacid_DH-like_N_sf"/>
</dbReference>
<keyword evidence="16 21" id="KW-0057">Aromatic amino acid biosynthesis</keyword>
<dbReference type="InterPro" id="IPR013792">
    <property type="entry name" value="RNA3'P_cycl/enolpyr_Trfase_a/b"/>
</dbReference>
<accession>A0A875RWR7</accession>
<feature type="domain" description="3-dehydroquinate synthase C-terminal" evidence="27">
    <location>
        <begin position="192"/>
        <end position="359"/>
    </location>
</feature>
<feature type="binding site" evidence="21">
    <location>
        <begin position="180"/>
        <end position="183"/>
    </location>
    <ligand>
        <name>NAD(+)</name>
        <dbReference type="ChEBI" id="CHEBI:57540"/>
    </ligand>
</feature>
<dbReference type="GO" id="GO:0003856">
    <property type="term" value="F:3-dehydroquinate synthase activity"/>
    <property type="evidence" value="ECO:0007669"/>
    <property type="project" value="UniProtKB-UniRule"/>
</dbReference>
<dbReference type="FunFam" id="3.20.20.70:FF:000135">
    <property type="entry name" value="Pentafunctional AROM polypeptide"/>
    <property type="match status" value="1"/>
</dbReference>
<dbReference type="KEGG" id="bnn:FOA43_003846"/>
<comment type="catalytic activity">
    <reaction evidence="19">
        <text>3-phosphoshikimate + phosphoenolpyruvate = 5-O-(1-carboxyvinyl)-3-phosphoshikimate + phosphate</text>
        <dbReference type="Rhea" id="RHEA:21256"/>
        <dbReference type="ChEBI" id="CHEBI:43474"/>
        <dbReference type="ChEBI" id="CHEBI:57701"/>
        <dbReference type="ChEBI" id="CHEBI:58702"/>
        <dbReference type="ChEBI" id="CHEBI:145989"/>
        <dbReference type="EC" id="2.5.1.19"/>
    </reaction>
    <physiologicalReaction direction="left-to-right" evidence="19">
        <dbReference type="Rhea" id="RHEA:21257"/>
    </physiologicalReaction>
</comment>
<keyword evidence="13 21" id="KW-0067">ATP-binding</keyword>
<dbReference type="GeneID" id="62197246"/>
<keyword evidence="12 21" id="KW-0862">Zinc</keyword>
<feature type="binding site" evidence="21">
    <location>
        <position position="272"/>
    </location>
    <ligand>
        <name>Zn(2+)</name>
        <dbReference type="ChEBI" id="CHEBI:29105"/>
        <note>catalytic</note>
    </ligand>
</feature>
<feature type="binding site" evidence="21">
    <location>
        <begin position="868"/>
        <end position="875"/>
    </location>
    <ligand>
        <name>ATP</name>
        <dbReference type="ChEBI" id="CHEBI:30616"/>
    </ligand>
</feature>
<dbReference type="PIRSF" id="PIRSF000514">
    <property type="entry name" value="Pentafunct_AroM"/>
    <property type="match status" value="1"/>
</dbReference>
<comment type="function">
    <text evidence="20 21 22">The AROM polypeptide catalyzes 5 consecutive enzymatic reactions in prechorismate polyaromatic amino acid biosynthesis.</text>
</comment>
<dbReference type="InterPro" id="IPR000623">
    <property type="entry name" value="Shikimate_kinase/TSH1"/>
</dbReference>
<dbReference type="InterPro" id="IPR006151">
    <property type="entry name" value="Shikm_DH/Glu-tRNA_Rdtase"/>
</dbReference>
<comment type="similarity">
    <text evidence="4">In the N-terminal section; belongs to the shikimate kinase family.</text>
</comment>
<feature type="binding site" evidence="21">
    <location>
        <begin position="84"/>
        <end position="87"/>
    </location>
    <ligand>
        <name>NAD(+)</name>
        <dbReference type="ChEBI" id="CHEBI:57540"/>
    </ligand>
</feature>
<dbReference type="InterPro" id="IPR036968">
    <property type="entry name" value="Enolpyruvate_Tfrase_sf"/>
</dbReference>
<proteinExistence type="inferred from homology"/>
<evidence type="ECO:0000256" key="20">
    <source>
        <dbReference type="ARBA" id="ARBA00054455"/>
    </source>
</evidence>
<dbReference type="InterPro" id="IPR008289">
    <property type="entry name" value="Pentafunct_AroM"/>
</dbReference>
<dbReference type="CDD" id="cd00464">
    <property type="entry name" value="SK"/>
    <property type="match status" value="1"/>
</dbReference>
<dbReference type="PROSITE" id="PS01028">
    <property type="entry name" value="DEHYDROQUINASE_I"/>
    <property type="match status" value="1"/>
</dbReference>
<feature type="binding site" evidence="21">
    <location>
        <position position="147"/>
    </location>
    <ligand>
        <name>7-phospho-2-dehydro-3-deoxy-D-arabino-heptonate</name>
        <dbReference type="ChEBI" id="CHEBI:58394"/>
    </ligand>
</feature>
<dbReference type="EC" id="4.2.3.4" evidence="21"/>
<dbReference type="SUPFAM" id="SSF51735">
    <property type="entry name" value="NAD(P)-binding Rossmann-fold domains"/>
    <property type="match status" value="1"/>
</dbReference>
<comment type="subcellular location">
    <subcellularLocation>
        <location evidence="1 21 22">Cytoplasm</location>
    </subcellularLocation>
</comment>
<dbReference type="HAMAP" id="MF_00210">
    <property type="entry name" value="EPSP_synth"/>
    <property type="match status" value="1"/>
</dbReference>
<evidence type="ECO:0000256" key="19">
    <source>
        <dbReference type="ARBA" id="ARBA00044633"/>
    </source>
</evidence>
<dbReference type="Gene3D" id="3.40.50.1970">
    <property type="match status" value="1"/>
</dbReference>
<dbReference type="NCBIfam" id="TIGR01093">
    <property type="entry name" value="aroD"/>
    <property type="match status" value="1"/>
</dbReference>
<dbReference type="CDD" id="cd08195">
    <property type="entry name" value="DHQS"/>
    <property type="match status" value="1"/>
</dbReference>
<dbReference type="Gene3D" id="3.40.50.720">
    <property type="entry name" value="NAD(P)-binding Rossmann-like Domain"/>
    <property type="match status" value="1"/>
</dbReference>
<dbReference type="InterPro" id="IPR013708">
    <property type="entry name" value="Shikimate_DH-bd_N"/>
</dbReference>
<comment type="pathway">
    <text evidence="21 22">Metabolic intermediate biosynthesis; chorismate biosynthesis; chorismate from D-erythrose 4-phosphate and phosphoenolpyruvate: step 5/7.</text>
</comment>
<keyword evidence="8 21" id="KW-0808">Transferase</keyword>
<comment type="similarity">
    <text evidence="21">In the N-terminal section; belongs to the sugar phosphate cyclases superfamily. Dehydroquinate synthase family.</text>
</comment>
<keyword evidence="15 21" id="KW-0560">Oxidoreductase</keyword>
<feature type="binding site" evidence="21">
    <location>
        <position position="162"/>
    </location>
    <ligand>
        <name>NAD(+)</name>
        <dbReference type="ChEBI" id="CHEBI:57540"/>
    </ligand>
</feature>
<feature type="binding site" evidence="21">
    <location>
        <position position="272"/>
    </location>
    <ligand>
        <name>7-phospho-2-dehydro-3-deoxy-D-arabino-heptonate</name>
        <dbReference type="ChEBI" id="CHEBI:58394"/>
    </ligand>
</feature>
<dbReference type="PROSITE" id="PS00885">
    <property type="entry name" value="EPSP_SYNTHASE_2"/>
    <property type="match status" value="1"/>
</dbReference>
<dbReference type="GO" id="GO:0004764">
    <property type="term" value="F:shikimate 3-dehydrogenase (NADP+) activity"/>
    <property type="evidence" value="ECO:0007669"/>
    <property type="project" value="UniProtKB-UniRule"/>
</dbReference>
<feature type="binding site" evidence="21">
    <location>
        <begin position="115"/>
        <end position="117"/>
    </location>
    <ligand>
        <name>NAD(+)</name>
        <dbReference type="ChEBI" id="CHEBI:57540"/>
    </ligand>
</feature>
<dbReference type="SUPFAM" id="SSF56796">
    <property type="entry name" value="Dehydroquinate synthase-like"/>
    <property type="match status" value="1"/>
</dbReference>
<keyword evidence="11 21" id="KW-0418">Kinase</keyword>
<feature type="binding site" evidence="21">
    <location>
        <position position="288"/>
    </location>
    <ligand>
        <name>7-phospho-2-dehydro-3-deoxy-D-arabino-heptonate</name>
        <dbReference type="ChEBI" id="CHEBI:58394"/>
    </ligand>
</feature>
<evidence type="ECO:0000259" key="24">
    <source>
        <dbReference type="Pfam" id="PF01488"/>
    </source>
</evidence>
<comment type="similarity">
    <text evidence="5">Belongs to the EPSP synthase family.</text>
</comment>
<feature type="binding site" evidence="21">
    <location>
        <position position="251"/>
    </location>
    <ligand>
        <name>7-phospho-2-dehydro-3-deoxy-D-arabino-heptonate</name>
        <dbReference type="ChEBI" id="CHEBI:58394"/>
    </ligand>
</feature>
<protein>
    <recommendedName>
        <fullName evidence="21">Pentafunctional AROM polypeptide</fullName>
    </recommendedName>
    <domain>
        <recommendedName>
            <fullName evidence="21">3-dehydroquinate synthase</fullName>
            <shortName evidence="21">DHQS</shortName>
            <ecNumber evidence="21">4.2.3.4</ecNumber>
        </recommendedName>
    </domain>
    <domain>
        <recommendedName>
            <fullName evidence="21">3-phosphoshikimate 1-carboxyvinyltransferase</fullName>
            <ecNumber evidence="21">2.5.1.19</ecNumber>
        </recommendedName>
        <alternativeName>
            <fullName evidence="21">5-enolpyruvylshikimate-3-phosphate synthase</fullName>
            <shortName evidence="21">EPSP synthase</shortName>
            <shortName evidence="21">EPSPS</shortName>
        </alternativeName>
    </domain>
    <domain>
        <recommendedName>
            <fullName evidence="21">Shikimate kinase</fullName>
            <shortName evidence="21">SK</shortName>
            <ecNumber evidence="21">2.7.1.71</ecNumber>
        </recommendedName>
    </domain>
    <domain>
        <recommendedName>
            <fullName evidence="21">3-dehydroquinate dehydratase</fullName>
            <shortName evidence="21">3-dehydroquinase</shortName>
            <ecNumber evidence="21">4.2.1.10</ecNumber>
        </recommendedName>
    </domain>
    <domain>
        <recommendedName>
            <fullName evidence="21">Shikimate dehydrogenase</fullName>
            <ecNumber evidence="21">1.1.1.25</ecNumber>
        </recommendedName>
    </domain>
</protein>
<dbReference type="FunFam" id="3.40.50.1970:FF:000007">
    <property type="entry name" value="Pentafunctional AROM polypeptide"/>
    <property type="match status" value="1"/>
</dbReference>
<keyword evidence="6 21" id="KW-0963">Cytoplasm</keyword>
<dbReference type="NCBIfam" id="TIGR01356">
    <property type="entry name" value="aroA"/>
    <property type="match status" value="1"/>
</dbReference>
<evidence type="ECO:0000256" key="1">
    <source>
        <dbReference type="ARBA" id="ARBA00004496"/>
    </source>
</evidence>
<dbReference type="FunFam" id="3.65.10.10:FF:000007">
    <property type="entry name" value="Pentafunctional AROM polypeptide"/>
    <property type="match status" value="1"/>
</dbReference>
<comment type="catalytic activity">
    <reaction evidence="21 22">
        <text>shikimate + ATP = 3-phosphoshikimate + ADP + H(+)</text>
        <dbReference type="Rhea" id="RHEA:13121"/>
        <dbReference type="ChEBI" id="CHEBI:15378"/>
        <dbReference type="ChEBI" id="CHEBI:30616"/>
        <dbReference type="ChEBI" id="CHEBI:36208"/>
        <dbReference type="ChEBI" id="CHEBI:145989"/>
        <dbReference type="ChEBI" id="CHEBI:456216"/>
        <dbReference type="EC" id="2.7.1.71"/>
    </reaction>
</comment>
<evidence type="ECO:0000259" key="27">
    <source>
        <dbReference type="Pfam" id="PF24621"/>
    </source>
</evidence>
<dbReference type="SUPFAM" id="SSF53223">
    <property type="entry name" value="Aminoacid dehydrogenase-like, N-terminal domain"/>
    <property type="match status" value="1"/>
</dbReference>
<evidence type="ECO:0000313" key="28">
    <source>
        <dbReference type="EMBL" id="QPG76457.1"/>
    </source>
</evidence>
<gene>
    <name evidence="28" type="primary">ARO1</name>
    <name evidence="28" type="ORF">FOA43_003846</name>
</gene>
<keyword evidence="7 21" id="KW-0028">Amino-acid biosynthesis</keyword>
<feature type="domain" description="Quinate/shikimate 5-dehydrogenase/glutamyl-tRNA reductase" evidence="24">
    <location>
        <begin position="1400"/>
        <end position="1454"/>
    </location>
</feature>
<dbReference type="NCBIfam" id="TIGR01357">
    <property type="entry name" value="aroB"/>
    <property type="match status" value="1"/>
</dbReference>
<dbReference type="EMBL" id="CP064815">
    <property type="protein sequence ID" value="QPG76457.1"/>
    <property type="molecule type" value="Genomic_DNA"/>
</dbReference>
<feature type="binding site" evidence="21">
    <location>
        <begin position="46"/>
        <end position="48"/>
    </location>
    <ligand>
        <name>NAD(+)</name>
        <dbReference type="ChEBI" id="CHEBI:57540"/>
    </ligand>
</feature>
<keyword evidence="17 21" id="KW-0456">Lyase</keyword>
<dbReference type="PROSITE" id="PS00104">
    <property type="entry name" value="EPSP_SYNTHASE_1"/>
    <property type="match status" value="1"/>
</dbReference>
<dbReference type="Pfam" id="PF01487">
    <property type="entry name" value="DHquinase_I"/>
    <property type="match status" value="1"/>
</dbReference>
<evidence type="ECO:0000256" key="14">
    <source>
        <dbReference type="ARBA" id="ARBA00022857"/>
    </source>
</evidence>
<comment type="pathway">
    <text evidence="21 22">Metabolic intermediate biosynthesis; chorismate biosynthesis; chorismate from D-erythrose 4-phosphate and phosphoenolpyruvate: step 2/7.</text>
</comment>
<dbReference type="GO" id="GO:0009423">
    <property type="term" value="P:chorismate biosynthetic process"/>
    <property type="evidence" value="ECO:0007669"/>
    <property type="project" value="UniProtKB-UniRule"/>
</dbReference>
<dbReference type="Pfam" id="PF08501">
    <property type="entry name" value="Shikimate_dh_N"/>
    <property type="match status" value="1"/>
</dbReference>
<dbReference type="InterPro" id="IPR006264">
    <property type="entry name" value="EPSP_synthase"/>
</dbReference>
<sequence length="1554" mass="171312">MIEENHIEEVEILGQKIIKVGFRIRSYICEEIIKNYTSSTYVIITDSNIVAAGHLNNYKKTFTEKLAELRPHSRLLTYVISPGESNKNRATKAAIEDFLLLNGCTRDTFIIAMGGGVIGDMIGYVAATFMRGVRVVQIPTTLLAMVDSSIGGKTAIDTPLGKNFIGAFWQPKYVMVDVAFLETLPVRQFINGMGEVIKTSAIWDAEEFDRLERNTQKFLKVINNRRADDTVDITPILDHIFKLVLGSIKVKADVVSRDEREGGLRNLLNFGHSIGHAYEAILTPQAFHGECVSVGAVKEAELARYLGILSPVAVSRLAGCFSGYGLPISVHDKIMVDRVNGKVCHIDKLLEKMAIDKKNVGARKRAVILKRIGQCYEPHATFVSDQDLRFIVAKDVKVFPYSHGGKEFIVTPPGSKSISNRALIMAALGDGQCKIKNLLHSDDTKFMINAVTALRGAELSWEDDGNTVVITGRGGDLTATTKEIYLGNAGTASRFLTTLACLVKPSVETSHIVLTGNKRMQERPNGPLIKALRSNGSNIICLNKEGSLPVRVECTNNGLKGGRIELAATVSSQYVSSILMCAPYADQPVTLALVGGKPISQTYITMTIQMMETFGIKVTKDLSEPFTYHIPKGHFRNPREYIVESDASSATYPLGFAALTGTKCTVPNIGSASLQGDSRFAVNVLRPMGCSVIQTETSTTVQGPPVGHLKALPSVDMEPMTDGFLTASVVAAISSGTTTITGIANQRVKECNRISAMRTELGKFGVVATELDDGIVIHGIDYRKLSCPKEGIDTYDDHRVAMSLSLLAGMCQEPVVVHDRRCTSKTWPGWWDILHSTLRAKLDGCEPQNSARSVVRKKNGSKSIVLIGMRASGKTTMADVISRELGLKLLDLDTYFEDQVKQTIMDFVHEHGWLEFRKNETKFAKRAMNEFPENYIISTGGGIVESPQSRALLKEYCNQGGIVLHLHRDMTKTVQFLTEKDSVRPSYDESILGVWNRREPWYHECSNFFFYSPHSVNEQQFNQLRHSMGLFVNRITGNPLPLPKGRSYFVCLTYPDLREGNVLSQLDEITAGCAAVELRVDLLKFQDPEFVSEQISLLRLYTELPIIFTLRTQGQGGKFPDADYTKIAFLLDMAFKIGVDYVDLELSLPEGLLDTLASKRRFTKIIGSHHDAVGQYKWDSPEWESKYQLALNCGVDVVKFVGTATSMADNVALENFRSKHTARPLMAINMGRVGRLSRALNPFLTPVNHSLLPSSSAPGQLSIKQIHETLNLVGDLKPLKFYVVGTPISHSRSPALHTAGYKALGMNHTFEKFETNSAEEVSNKLLTQSNFGGCAITIPLKLDMLKYVSELSESARTIGAINTLYPIGKDKFGGANTDWIGIRDSFIHNGAPSKIIGDGLVIGAGGTARAAVYALHQMGCKKIYMINRTSSQIEEVKHQFPENFNIKPLNTLVEISSMGPVGFAVCTIPGNVDLDEGFRNIIYTALSNGFSKQKFLIDAAYKPLETPVLKMAQRIGWTTIPGRQMLVNQGVAQFKVFLGIRPPYKDLFNAVVNE</sequence>
<feature type="binding site" evidence="21">
    <location>
        <begin position="195"/>
        <end position="198"/>
    </location>
    <ligand>
        <name>7-phospho-2-dehydro-3-deoxy-D-arabino-heptonate</name>
        <dbReference type="ChEBI" id="CHEBI:58394"/>
    </ligand>
</feature>
<evidence type="ECO:0000259" key="26">
    <source>
        <dbReference type="Pfam" id="PF08501"/>
    </source>
</evidence>
<evidence type="ECO:0000256" key="10">
    <source>
        <dbReference type="ARBA" id="ARBA00022741"/>
    </source>
</evidence>
<dbReference type="SUPFAM" id="SSF52540">
    <property type="entry name" value="P-loop containing nucleoside triphosphate hydrolases"/>
    <property type="match status" value="1"/>
</dbReference>
<evidence type="ECO:0000256" key="12">
    <source>
        <dbReference type="ARBA" id="ARBA00022833"/>
    </source>
</evidence>
<feature type="binding site" evidence="21">
    <location>
        <position position="120"/>
    </location>
    <ligand>
        <name>NAD(+)</name>
        <dbReference type="ChEBI" id="CHEBI:57540"/>
    </ligand>
</feature>
<feature type="active site" description="For EPSP synthase activity" evidence="21">
    <location>
        <position position="822"/>
    </location>
</feature>
<evidence type="ECO:0000256" key="5">
    <source>
        <dbReference type="ARBA" id="ARBA00009948"/>
    </source>
</evidence>
<dbReference type="InterPro" id="IPR018508">
    <property type="entry name" value="3-dehydroquinate_DH_AS"/>
</dbReference>
<dbReference type="Gene3D" id="3.40.50.300">
    <property type="entry name" value="P-loop containing nucleotide triphosphate hydrolases"/>
    <property type="match status" value="1"/>
</dbReference>
<feature type="binding site" evidence="21">
    <location>
        <position position="191"/>
    </location>
    <ligand>
        <name>NAD(+)</name>
        <dbReference type="ChEBI" id="CHEBI:57540"/>
    </ligand>
</feature>
<dbReference type="InterPro" id="IPR031322">
    <property type="entry name" value="Shikimate/glucono_kinase"/>
</dbReference>
<comment type="similarity">
    <text evidence="3">In the 2nd section; belongs to the type-I 3-dehydroquinase family.</text>
</comment>
<comment type="catalytic activity">
    <reaction evidence="21 22">
        <text>3-dehydroquinate = 3-dehydroshikimate + H2O</text>
        <dbReference type="Rhea" id="RHEA:21096"/>
        <dbReference type="ChEBI" id="CHEBI:15377"/>
        <dbReference type="ChEBI" id="CHEBI:16630"/>
        <dbReference type="ChEBI" id="CHEBI:32364"/>
        <dbReference type="EC" id="4.2.1.10"/>
    </reaction>
</comment>
<feature type="binding site" evidence="21">
    <location>
        <begin position="140"/>
        <end position="141"/>
    </location>
    <ligand>
        <name>NAD(+)</name>
        <dbReference type="ChEBI" id="CHEBI:57540"/>
    </ligand>
</feature>
<comment type="pathway">
    <text evidence="21 22">Metabolic intermediate biosynthesis; chorismate biosynthesis; chorismate from D-erythrose 4-phosphate and phosphoenolpyruvate: step 3/7.</text>
</comment>
<feature type="region of interest" description="Shikimate dehydrogenase" evidence="21">
    <location>
        <begin position="1278"/>
        <end position="1554"/>
    </location>
</feature>
<dbReference type="Proteomes" id="UP000662931">
    <property type="component" value="Chromosome 4"/>
</dbReference>
<dbReference type="PANTHER" id="PTHR21090">
    <property type="entry name" value="AROM/DEHYDROQUINATE SYNTHASE"/>
    <property type="match status" value="1"/>
</dbReference>
<dbReference type="GO" id="GO:0003855">
    <property type="term" value="F:3-dehydroquinate dehydratase activity"/>
    <property type="evidence" value="ECO:0007669"/>
    <property type="project" value="UniProtKB-UniRule"/>
</dbReference>
<feature type="binding site" evidence="21">
    <location>
        <begin position="265"/>
        <end position="269"/>
    </location>
    <ligand>
        <name>7-phospho-2-dehydro-3-deoxy-D-arabino-heptonate</name>
        <dbReference type="ChEBI" id="CHEBI:58394"/>
    </ligand>
</feature>